<protein>
    <submittedName>
        <fullName evidence="2">Uncharacterized protein</fullName>
    </submittedName>
</protein>
<proteinExistence type="predicted"/>
<keyword evidence="3" id="KW-1185">Reference proteome</keyword>
<dbReference type="OrthoDB" id="2757998at2759"/>
<comment type="caution">
    <text evidence="2">The sequence shown here is derived from an EMBL/GenBank/DDBJ whole genome shotgun (WGS) entry which is preliminary data.</text>
</comment>
<feature type="region of interest" description="Disordered" evidence="1">
    <location>
        <begin position="135"/>
        <end position="159"/>
    </location>
</feature>
<dbReference type="EMBL" id="RWJN01000360">
    <property type="protein sequence ID" value="TCD62577.1"/>
    <property type="molecule type" value="Genomic_DNA"/>
</dbReference>
<evidence type="ECO:0000313" key="2">
    <source>
        <dbReference type="EMBL" id="TCD62577.1"/>
    </source>
</evidence>
<gene>
    <name evidence="2" type="ORF">EIP91_006727</name>
</gene>
<evidence type="ECO:0000256" key="1">
    <source>
        <dbReference type="SAM" id="MobiDB-lite"/>
    </source>
</evidence>
<name>A0A4V6N725_9APHY</name>
<sequence>MAPTRLAMHGSYIGLPASILLDPQITTSFIAFDFVSNHGLPATVTSSTATGAMSLSASGPVCIPTPSGWYSSTLPLPVLHKRPFDVVLGADFLAPGGVEWIRAPSSVVRGNYSNASGASSPFTVFNLADAPSAPSDLYPASRRPGSEPSLAGPSRAAPA</sequence>
<reference evidence="2 3" key="1">
    <citation type="submission" date="2018-11" db="EMBL/GenBank/DDBJ databases">
        <title>Genome assembly of Steccherinum ochraceum LE-BIN_3174, the white-rot fungus of the Steccherinaceae family (The Residual Polyporoid clade, Polyporales, Basidiomycota).</title>
        <authorList>
            <person name="Fedorova T.V."/>
            <person name="Glazunova O.A."/>
            <person name="Landesman E.O."/>
            <person name="Moiseenko K.V."/>
            <person name="Psurtseva N.V."/>
            <person name="Savinova O.S."/>
            <person name="Shakhova N.V."/>
            <person name="Tyazhelova T.V."/>
            <person name="Vasina D.V."/>
        </authorList>
    </citation>
    <scope>NUCLEOTIDE SEQUENCE [LARGE SCALE GENOMIC DNA]</scope>
    <source>
        <strain evidence="2 3">LE-BIN_3174</strain>
    </source>
</reference>
<accession>A0A4V6N725</accession>
<dbReference type="AlphaFoldDB" id="A0A4V6N725"/>
<dbReference type="Proteomes" id="UP000292702">
    <property type="component" value="Unassembled WGS sequence"/>
</dbReference>
<evidence type="ECO:0000313" key="3">
    <source>
        <dbReference type="Proteomes" id="UP000292702"/>
    </source>
</evidence>
<organism evidence="2 3">
    <name type="scientific">Steccherinum ochraceum</name>
    <dbReference type="NCBI Taxonomy" id="92696"/>
    <lineage>
        <taxon>Eukaryota</taxon>
        <taxon>Fungi</taxon>
        <taxon>Dikarya</taxon>
        <taxon>Basidiomycota</taxon>
        <taxon>Agaricomycotina</taxon>
        <taxon>Agaricomycetes</taxon>
        <taxon>Polyporales</taxon>
        <taxon>Steccherinaceae</taxon>
        <taxon>Steccherinum</taxon>
    </lineage>
</organism>